<gene>
    <name evidence="1" type="ORF">NDU88_008715</name>
</gene>
<accession>A0AAV7QRG9</accession>
<dbReference type="Proteomes" id="UP001066276">
    <property type="component" value="Chromosome 6"/>
</dbReference>
<proteinExistence type="predicted"/>
<evidence type="ECO:0000313" key="2">
    <source>
        <dbReference type="Proteomes" id="UP001066276"/>
    </source>
</evidence>
<comment type="caution">
    <text evidence="1">The sequence shown here is derived from an EMBL/GenBank/DDBJ whole genome shotgun (WGS) entry which is preliminary data.</text>
</comment>
<dbReference type="AlphaFoldDB" id="A0AAV7QRG9"/>
<evidence type="ECO:0000313" key="1">
    <source>
        <dbReference type="EMBL" id="KAJ1142389.1"/>
    </source>
</evidence>
<reference evidence="1" key="1">
    <citation type="journal article" date="2022" name="bioRxiv">
        <title>Sequencing and chromosome-scale assembly of the giantPleurodeles waltlgenome.</title>
        <authorList>
            <person name="Brown T."/>
            <person name="Elewa A."/>
            <person name="Iarovenko S."/>
            <person name="Subramanian E."/>
            <person name="Araus A.J."/>
            <person name="Petzold A."/>
            <person name="Susuki M."/>
            <person name="Suzuki K.-i.T."/>
            <person name="Hayashi T."/>
            <person name="Toyoda A."/>
            <person name="Oliveira C."/>
            <person name="Osipova E."/>
            <person name="Leigh N.D."/>
            <person name="Simon A."/>
            <person name="Yun M.H."/>
        </authorList>
    </citation>
    <scope>NUCLEOTIDE SEQUENCE</scope>
    <source>
        <strain evidence="1">20211129_DDA</strain>
        <tissue evidence="1">Liver</tissue>
    </source>
</reference>
<keyword evidence="2" id="KW-1185">Reference proteome</keyword>
<name>A0AAV7QRG9_PLEWA</name>
<dbReference type="EMBL" id="JANPWB010000010">
    <property type="protein sequence ID" value="KAJ1142389.1"/>
    <property type="molecule type" value="Genomic_DNA"/>
</dbReference>
<sequence>MCVAACGRGQRERRSDGRRAQTTVHKRRCSKVAQQRNGYEGGHIGRCLTKGGLDWGGAVRGAHIAMGAIPKDTAATELTALDEGQAHAGVAAEVPLRLGPGGYPSQAVTPDLHNGTVLGPVTGVWVRSGDPPALALTPNSEIQSTTRA</sequence>
<organism evidence="1 2">
    <name type="scientific">Pleurodeles waltl</name>
    <name type="common">Iberian ribbed newt</name>
    <dbReference type="NCBI Taxonomy" id="8319"/>
    <lineage>
        <taxon>Eukaryota</taxon>
        <taxon>Metazoa</taxon>
        <taxon>Chordata</taxon>
        <taxon>Craniata</taxon>
        <taxon>Vertebrata</taxon>
        <taxon>Euteleostomi</taxon>
        <taxon>Amphibia</taxon>
        <taxon>Batrachia</taxon>
        <taxon>Caudata</taxon>
        <taxon>Salamandroidea</taxon>
        <taxon>Salamandridae</taxon>
        <taxon>Pleurodelinae</taxon>
        <taxon>Pleurodeles</taxon>
    </lineage>
</organism>
<protein>
    <submittedName>
        <fullName evidence="1">Uncharacterized protein</fullName>
    </submittedName>
</protein>